<feature type="compositionally biased region" description="Basic and acidic residues" evidence="1">
    <location>
        <begin position="195"/>
        <end position="208"/>
    </location>
</feature>
<dbReference type="AlphaFoldDB" id="A0AAN6SWL9"/>
<evidence type="ECO:0000256" key="2">
    <source>
        <dbReference type="SAM" id="SignalP"/>
    </source>
</evidence>
<dbReference type="EMBL" id="MU863807">
    <property type="protein sequence ID" value="KAK4095711.1"/>
    <property type="molecule type" value="Genomic_DNA"/>
</dbReference>
<dbReference type="PROSITE" id="PS00941">
    <property type="entry name" value="CARBOXYLESTERASE_B_2"/>
    <property type="match status" value="1"/>
</dbReference>
<protein>
    <submittedName>
        <fullName evidence="4">Alpha/beta-hydrolase</fullName>
    </submittedName>
</protein>
<feature type="signal peptide" evidence="2">
    <location>
        <begin position="1"/>
        <end position="20"/>
    </location>
</feature>
<dbReference type="InterPro" id="IPR002018">
    <property type="entry name" value="CarbesteraseB"/>
</dbReference>
<proteinExistence type="predicted"/>
<dbReference type="Pfam" id="PF00135">
    <property type="entry name" value="COesterase"/>
    <property type="match status" value="1"/>
</dbReference>
<feature type="chain" id="PRO_5042954909" evidence="2">
    <location>
        <begin position="21"/>
        <end position="345"/>
    </location>
</feature>
<evidence type="ECO:0000256" key="1">
    <source>
        <dbReference type="SAM" id="MobiDB-lite"/>
    </source>
</evidence>
<dbReference type="InterPro" id="IPR019819">
    <property type="entry name" value="Carboxylesterase_B_CS"/>
</dbReference>
<dbReference type="InterPro" id="IPR029058">
    <property type="entry name" value="AB_hydrolase_fold"/>
</dbReference>
<dbReference type="Proteomes" id="UP001305647">
    <property type="component" value="Unassembled WGS sequence"/>
</dbReference>
<keyword evidence="5" id="KW-1185">Reference proteome</keyword>
<dbReference type="InterPro" id="IPR050309">
    <property type="entry name" value="Type-B_Carboxylest/Lipase"/>
</dbReference>
<accession>A0AAN6SWL9</accession>
<dbReference type="PANTHER" id="PTHR11559">
    <property type="entry name" value="CARBOXYLESTERASE"/>
    <property type="match status" value="1"/>
</dbReference>
<feature type="region of interest" description="Disordered" evidence="1">
    <location>
        <begin position="184"/>
        <end position="224"/>
    </location>
</feature>
<reference evidence="4" key="1">
    <citation type="journal article" date="2023" name="Mol. Phylogenet. Evol.">
        <title>Genome-scale phylogeny and comparative genomics of the fungal order Sordariales.</title>
        <authorList>
            <person name="Hensen N."/>
            <person name="Bonometti L."/>
            <person name="Westerberg I."/>
            <person name="Brannstrom I.O."/>
            <person name="Guillou S."/>
            <person name="Cros-Aarteil S."/>
            <person name="Calhoun S."/>
            <person name="Haridas S."/>
            <person name="Kuo A."/>
            <person name="Mondo S."/>
            <person name="Pangilinan J."/>
            <person name="Riley R."/>
            <person name="LaButti K."/>
            <person name="Andreopoulos B."/>
            <person name="Lipzen A."/>
            <person name="Chen C."/>
            <person name="Yan M."/>
            <person name="Daum C."/>
            <person name="Ng V."/>
            <person name="Clum A."/>
            <person name="Steindorff A."/>
            <person name="Ohm R.A."/>
            <person name="Martin F."/>
            <person name="Silar P."/>
            <person name="Natvig D.O."/>
            <person name="Lalanne C."/>
            <person name="Gautier V."/>
            <person name="Ament-Velasquez S.L."/>
            <person name="Kruys A."/>
            <person name="Hutchinson M.I."/>
            <person name="Powell A.J."/>
            <person name="Barry K."/>
            <person name="Miller A.N."/>
            <person name="Grigoriev I.V."/>
            <person name="Debuchy R."/>
            <person name="Gladieux P."/>
            <person name="Hiltunen Thoren M."/>
            <person name="Johannesson H."/>
        </authorList>
    </citation>
    <scope>NUCLEOTIDE SEQUENCE</scope>
    <source>
        <strain evidence="4">CBS 757.83</strain>
    </source>
</reference>
<evidence type="ECO:0000313" key="5">
    <source>
        <dbReference type="Proteomes" id="UP001305647"/>
    </source>
</evidence>
<evidence type="ECO:0000259" key="3">
    <source>
        <dbReference type="Pfam" id="PF00135"/>
    </source>
</evidence>
<name>A0AAN6SWL9_9PEZI</name>
<evidence type="ECO:0000313" key="4">
    <source>
        <dbReference type="EMBL" id="KAK4095711.1"/>
    </source>
</evidence>
<keyword evidence="2" id="KW-0732">Signal</keyword>
<gene>
    <name evidence="4" type="ORF">N658DRAFT_562906</name>
</gene>
<sequence length="345" mass="38283">MAKLMGIAALATSLFPLLGATQLVAHTAQATYKRIRGSSAVDAHLGTPYADPPIGQLRFAPPQPIQQIHPRGMVGATGFGPVCHQFHYRTVLGDNLLETSGQSEDCLTLNIFVPRRRSRKYLLPVYVWSHRGAFVFNPTGFVEANNDIITVTWNYRLRIFGFPAAPGQPTNLGLRDQRLGPRVAARQNPVLRRQPGPDRARRPVDRRRLGGGHDSGLPEYMGESDGSEWRRLTAAVGCRMEDIDCMRKVPAETLQGAWRDLVVDNLTQFRVGEYTRRGREGRFARVATLMGILDNKGDGTVNRDPDSWSCIWATDPSHGSGHAGHVCVVLLSLCNIIYRRRVPVD</sequence>
<comment type="caution">
    <text evidence="4">The sequence shown here is derived from an EMBL/GenBank/DDBJ whole genome shotgun (WGS) entry which is preliminary data.</text>
</comment>
<dbReference type="Gene3D" id="3.40.50.1820">
    <property type="entry name" value="alpha/beta hydrolase"/>
    <property type="match status" value="1"/>
</dbReference>
<reference evidence="4" key="2">
    <citation type="submission" date="2023-05" db="EMBL/GenBank/DDBJ databases">
        <authorList>
            <consortium name="Lawrence Berkeley National Laboratory"/>
            <person name="Steindorff A."/>
            <person name="Hensen N."/>
            <person name="Bonometti L."/>
            <person name="Westerberg I."/>
            <person name="Brannstrom I.O."/>
            <person name="Guillou S."/>
            <person name="Cros-Aarteil S."/>
            <person name="Calhoun S."/>
            <person name="Haridas S."/>
            <person name="Kuo A."/>
            <person name="Mondo S."/>
            <person name="Pangilinan J."/>
            <person name="Riley R."/>
            <person name="Labutti K."/>
            <person name="Andreopoulos B."/>
            <person name="Lipzen A."/>
            <person name="Chen C."/>
            <person name="Yanf M."/>
            <person name="Daum C."/>
            <person name="Ng V."/>
            <person name="Clum A."/>
            <person name="Ohm R."/>
            <person name="Martin F."/>
            <person name="Silar P."/>
            <person name="Natvig D."/>
            <person name="Lalanne C."/>
            <person name="Gautier V."/>
            <person name="Ament-Velasquez S.L."/>
            <person name="Kruys A."/>
            <person name="Hutchinson M.I."/>
            <person name="Powell A.J."/>
            <person name="Barry K."/>
            <person name="Miller A.N."/>
            <person name="Grigoriev I.V."/>
            <person name="Debuchy R."/>
            <person name="Gladieux P."/>
            <person name="Thoren M.H."/>
            <person name="Johannesson H."/>
        </authorList>
    </citation>
    <scope>NUCLEOTIDE SEQUENCE</scope>
    <source>
        <strain evidence="4">CBS 757.83</strain>
    </source>
</reference>
<dbReference type="SUPFAM" id="SSF53474">
    <property type="entry name" value="alpha/beta-Hydrolases"/>
    <property type="match status" value="1"/>
</dbReference>
<feature type="domain" description="Carboxylesterase type B" evidence="3">
    <location>
        <begin position="34"/>
        <end position="179"/>
    </location>
</feature>
<organism evidence="4 5">
    <name type="scientific">Parathielavia hyrcaniae</name>
    <dbReference type="NCBI Taxonomy" id="113614"/>
    <lineage>
        <taxon>Eukaryota</taxon>
        <taxon>Fungi</taxon>
        <taxon>Dikarya</taxon>
        <taxon>Ascomycota</taxon>
        <taxon>Pezizomycotina</taxon>
        <taxon>Sordariomycetes</taxon>
        <taxon>Sordariomycetidae</taxon>
        <taxon>Sordariales</taxon>
        <taxon>Chaetomiaceae</taxon>
        <taxon>Parathielavia</taxon>
    </lineage>
</organism>